<name>A0ACC1WYU9_MELAZ</name>
<keyword evidence="2" id="KW-1185">Reference proteome</keyword>
<comment type="caution">
    <text evidence="1">The sequence shown here is derived from an EMBL/GenBank/DDBJ whole genome shotgun (WGS) entry which is preliminary data.</text>
</comment>
<evidence type="ECO:0000313" key="2">
    <source>
        <dbReference type="Proteomes" id="UP001164539"/>
    </source>
</evidence>
<dbReference type="Proteomes" id="UP001164539">
    <property type="component" value="Chromosome 13"/>
</dbReference>
<protein>
    <submittedName>
        <fullName evidence="1">Cation/H(+) antiporter like</fullName>
    </submittedName>
</protein>
<accession>A0ACC1WYU9</accession>
<sequence>MSLVVFQNHKNYSNACLILNITTANGLWKAENPQIESIYLLLAQLAFVIFLTRLLYFILRPLHQPRIVTDILGGLLLGPSFFGKRKSISHLFPLKSVTTLETIAYMALDFYVFLLGLEMDVSSIQHASKIEFHIAVAGALVPMGVGSGLYFLSQSLLHLPPEPSGCLFWGLTLTVTGFPEVARILEELRLRHSEGGRMALSTAMISDICSWILIAIVLPTRLSPQNGAFAVTTTIAFILICVYVVRPFLVWIIRRTSKSNEDNNVYSDYYLCFVLIGAMLCSFVTEVSGTYSIIGAFVFGIIMPDRELGAALIERFEDFVSGIMLPLFFAICGIRINLHSVDDWFLGGTIVFLASLPKILSTLLVSLFYHMPFQDSFALGILLNTKGILALVILNFGWDKKILQDPEYAVIAVTMVVMTAVVSVIIKIIYYSSACSNEYEGRDIQHTKQGAELRILACLHSVENAPSIINLLSFSNATKQSPIFVYALHLVELTGCASAMLIVHNTSKNGGTVQSRIENTLSDQIIGAFEKFENQNTAVSVRPLTSVSPRLTMHEDVCFLAEDKRIAFMILPFHALHCNPNSNCSLCEINLNILANAPCSVGILMDKGLREPAMLDRTGLMHVVILFIGGPDDREALAFARRMLGHPLVQLTVLRLLPGRKESNRGPCFYVNQRQNQLDAEYVNEFRLKTAGENVTYTEKMSNNGEETIEVLKEMEDEKVDLYIVGKDVTASPVTAGLLEWCDCPEIGAMGDLLVFSDFVRGSVLIVEQYVGAEGDAGALSSTAWNGELD</sequence>
<evidence type="ECO:0000313" key="1">
    <source>
        <dbReference type="EMBL" id="KAJ4703827.1"/>
    </source>
</evidence>
<gene>
    <name evidence="1" type="ORF">OWV82_023670</name>
</gene>
<dbReference type="EMBL" id="CM051406">
    <property type="protein sequence ID" value="KAJ4703827.1"/>
    <property type="molecule type" value="Genomic_DNA"/>
</dbReference>
<proteinExistence type="predicted"/>
<organism evidence="1 2">
    <name type="scientific">Melia azedarach</name>
    <name type="common">Chinaberry tree</name>
    <dbReference type="NCBI Taxonomy" id="155640"/>
    <lineage>
        <taxon>Eukaryota</taxon>
        <taxon>Viridiplantae</taxon>
        <taxon>Streptophyta</taxon>
        <taxon>Embryophyta</taxon>
        <taxon>Tracheophyta</taxon>
        <taxon>Spermatophyta</taxon>
        <taxon>Magnoliopsida</taxon>
        <taxon>eudicotyledons</taxon>
        <taxon>Gunneridae</taxon>
        <taxon>Pentapetalae</taxon>
        <taxon>rosids</taxon>
        <taxon>malvids</taxon>
        <taxon>Sapindales</taxon>
        <taxon>Meliaceae</taxon>
        <taxon>Melia</taxon>
    </lineage>
</organism>
<reference evidence="1 2" key="1">
    <citation type="journal article" date="2023" name="Science">
        <title>Complex scaffold remodeling in plant triterpene biosynthesis.</title>
        <authorList>
            <person name="De La Pena R."/>
            <person name="Hodgson H."/>
            <person name="Liu J.C."/>
            <person name="Stephenson M.J."/>
            <person name="Martin A.C."/>
            <person name="Owen C."/>
            <person name="Harkess A."/>
            <person name="Leebens-Mack J."/>
            <person name="Jimenez L.E."/>
            <person name="Osbourn A."/>
            <person name="Sattely E.S."/>
        </authorList>
    </citation>
    <scope>NUCLEOTIDE SEQUENCE [LARGE SCALE GENOMIC DNA]</scope>
    <source>
        <strain evidence="2">cv. JPN11</strain>
        <tissue evidence="1">Leaf</tissue>
    </source>
</reference>